<dbReference type="AlphaFoldDB" id="A0A291P9L8"/>
<reference evidence="1 2" key="1">
    <citation type="journal article" date="2017" name="Sci. Rep.">
        <title>Revealing the Saline Adaptation Strategies of the Halophilic Bacterium Halomonas beimenensis through High-throughput Omics and Transposon Mutagenesis Approaches.</title>
        <authorList>
            <person name="Chen Y.H."/>
            <person name="Lin S.S."/>
            <person name="Shyu Y.T."/>
        </authorList>
    </citation>
    <scope>NUCLEOTIDE SEQUENCE [LARGE SCALE GENOMIC DNA]</scope>
    <source>
        <strain evidence="1 2">NTU-111</strain>
    </source>
</reference>
<sequence>MGRLVSLILVAGLAYGGLYLYYGWAVERAVEDALADLGLTALEVEGIAYGPLAPLTDEATISTEVTYQGAAATVDLRLHGHPLVSEELRLEIGALQALRLRIGAGQ</sequence>
<keyword evidence="2" id="KW-1185">Reference proteome</keyword>
<dbReference type="RefSeq" id="WP_097789904.1">
    <property type="nucleotide sequence ID" value="NZ_BAAADT010000011.1"/>
</dbReference>
<dbReference type="EMBL" id="CP021435">
    <property type="protein sequence ID" value="ATJ83603.1"/>
    <property type="molecule type" value="Genomic_DNA"/>
</dbReference>
<evidence type="ECO:0000313" key="2">
    <source>
        <dbReference type="Proteomes" id="UP000219993"/>
    </source>
</evidence>
<dbReference type="OrthoDB" id="6168649at2"/>
<gene>
    <name evidence="1" type="ORF">BEI_2616</name>
</gene>
<dbReference type="Proteomes" id="UP000219993">
    <property type="component" value="Chromosome"/>
</dbReference>
<dbReference type="KEGG" id="hbe:BEI_2616"/>
<accession>A0A291P9L8</accession>
<evidence type="ECO:0000313" key="1">
    <source>
        <dbReference type="EMBL" id="ATJ83603.1"/>
    </source>
</evidence>
<proteinExistence type="predicted"/>
<protein>
    <submittedName>
        <fullName evidence="1">Uncharacterized protein</fullName>
    </submittedName>
</protein>
<name>A0A291P9L8_9GAMM</name>
<organism evidence="1 2">
    <name type="scientific">Halomonas beimenensis</name>
    <dbReference type="NCBI Taxonomy" id="475662"/>
    <lineage>
        <taxon>Bacteria</taxon>
        <taxon>Pseudomonadati</taxon>
        <taxon>Pseudomonadota</taxon>
        <taxon>Gammaproteobacteria</taxon>
        <taxon>Oceanospirillales</taxon>
        <taxon>Halomonadaceae</taxon>
        <taxon>Halomonas</taxon>
    </lineage>
</organism>